<comment type="caution">
    <text evidence="2">The sequence shown here is derived from an EMBL/GenBank/DDBJ whole genome shotgun (WGS) entry which is preliminary data.</text>
</comment>
<dbReference type="EMBL" id="BOOZ01000021">
    <property type="protein sequence ID" value="GIJ10460.1"/>
    <property type="molecule type" value="Genomic_DNA"/>
</dbReference>
<name>A0ABQ4HXW0_9ACTN</name>
<accession>A0ABQ4HXW0</accession>
<evidence type="ECO:0000313" key="2">
    <source>
        <dbReference type="EMBL" id="GIJ10460.1"/>
    </source>
</evidence>
<organism evidence="2 3">
    <name type="scientific">Micromonospora andamanensis</name>
    <dbReference type="NCBI Taxonomy" id="1287068"/>
    <lineage>
        <taxon>Bacteria</taxon>
        <taxon>Bacillati</taxon>
        <taxon>Actinomycetota</taxon>
        <taxon>Actinomycetes</taxon>
        <taxon>Micromonosporales</taxon>
        <taxon>Micromonosporaceae</taxon>
        <taxon>Micromonospora</taxon>
    </lineage>
</organism>
<gene>
    <name evidence="2" type="ORF">Van01_36740</name>
</gene>
<proteinExistence type="predicted"/>
<reference evidence="2 3" key="1">
    <citation type="submission" date="2021-01" db="EMBL/GenBank/DDBJ databases">
        <title>Whole genome shotgun sequence of Verrucosispora andamanensis NBRC 109075.</title>
        <authorList>
            <person name="Komaki H."/>
            <person name="Tamura T."/>
        </authorList>
    </citation>
    <scope>NUCLEOTIDE SEQUENCE [LARGE SCALE GENOMIC DNA]</scope>
    <source>
        <strain evidence="2 3">NBRC 109075</strain>
    </source>
</reference>
<sequence length="98" mass="10341">MDQRDVVLGPIGAQQRKSDRDGIAVGAVPHQPAAGPPHSLPIGAQRRGNDVVIAVDRDVHIAEGVDKLTRLRVGLTEVPVEDDSDIGTVEPPIPRTTG</sequence>
<dbReference type="RefSeq" id="WP_239099148.1">
    <property type="nucleotide sequence ID" value="NZ_BOOZ01000021.1"/>
</dbReference>
<protein>
    <submittedName>
        <fullName evidence="2">Uncharacterized protein</fullName>
    </submittedName>
</protein>
<evidence type="ECO:0000313" key="3">
    <source>
        <dbReference type="Proteomes" id="UP000647017"/>
    </source>
</evidence>
<keyword evidence="3" id="KW-1185">Reference proteome</keyword>
<feature type="region of interest" description="Disordered" evidence="1">
    <location>
        <begin position="1"/>
        <end position="20"/>
    </location>
</feature>
<evidence type="ECO:0000256" key="1">
    <source>
        <dbReference type="SAM" id="MobiDB-lite"/>
    </source>
</evidence>
<dbReference type="Proteomes" id="UP000647017">
    <property type="component" value="Unassembled WGS sequence"/>
</dbReference>